<dbReference type="InterPro" id="IPR019931">
    <property type="entry name" value="LPXTG_anchor"/>
</dbReference>
<evidence type="ECO:0008006" key="12">
    <source>
        <dbReference type="Google" id="ProtNLM"/>
    </source>
</evidence>
<name>A0A0S2LWW3_9MICC</name>
<evidence type="ECO:0000256" key="4">
    <source>
        <dbReference type="ARBA" id="ARBA00023088"/>
    </source>
</evidence>
<sequence>MSIGRNPLKRRITAGLGIAALATAALFGSMLPANAADAGNINESTPKSLTIHKFAQPATQGTAPDGNKLPDADTSGLTPLKGVEFTIQEVTNINLKTNEGWEATADLTPGAILPANLGAGVPGVTNEAGVINFPGLKQAVYLVTETKPGANNIAFAAQPFLVTLPLPDSTKNTWIYDVHVYPKNSLSSITKTVNDSAAKGLGSKVTWNIAAKVPNASEGNKLASFAIEDKLDPRLTFSSATVSLVPANGLLATDYEVDSTPESGAVKINFKASGLAKLKPGTSVEVALDTTVTTLDGNSSGIITNDASVFVNGNEATSDKVQTNWGNVIIRKTDAADKTKNLEGAEFQVYATEADAKAGDNAISVSGKTVFTSNADGIVNIAGLKAKNNGAGADITYWLVETKAPLGYNISTSVSAATPKSFVVNTEIATTVDIEVENVQTKPFTLPLTGGSGTAMFMTVGLGLLAVAGGVALRKRSTRRTVQA</sequence>
<keyword evidence="4" id="KW-0572">Peptidoglycan-anchor</keyword>
<reference evidence="11" key="1">
    <citation type="submission" date="2015-11" db="EMBL/GenBank/DDBJ databases">
        <authorList>
            <person name="Kumar R."/>
            <person name="Singh D."/>
            <person name="Swarnkar M.K."/>
            <person name="Singh A.K."/>
            <person name="Kumar S."/>
        </authorList>
    </citation>
    <scope>NUCLEOTIDE SEQUENCE [LARGE SCALE GENOMIC DNA]</scope>
    <source>
        <strain evidence="11">ERGS4:06</strain>
    </source>
</reference>
<dbReference type="NCBIfam" id="NF033902">
    <property type="entry name" value="iso_D2_wall_anc"/>
    <property type="match status" value="1"/>
</dbReference>
<dbReference type="Pfam" id="PF17802">
    <property type="entry name" value="SpaA"/>
    <property type="match status" value="1"/>
</dbReference>
<evidence type="ECO:0000256" key="3">
    <source>
        <dbReference type="ARBA" id="ARBA00022729"/>
    </source>
</evidence>
<keyword evidence="5" id="KW-0812">Transmembrane</keyword>
<feature type="domain" description="SpaA-like prealbumin fold" evidence="9">
    <location>
        <begin position="326"/>
        <end position="424"/>
    </location>
</feature>
<dbReference type="NCBIfam" id="TIGR04226">
    <property type="entry name" value="RrgB_K2N_iso_D2"/>
    <property type="match status" value="1"/>
</dbReference>
<reference evidence="10 11" key="2">
    <citation type="journal article" date="2016" name="J. Biotechnol.">
        <title>Complete genome sequence of Arthrobacter alpinus ERGS4:06, a yellow pigmented bacterium tolerant to cold and radiations isolated from Sikkim Himalaya.</title>
        <authorList>
            <person name="Kumar R."/>
            <person name="Singh D."/>
            <person name="Swarnkar M.K."/>
            <person name="Singh A.K."/>
            <person name="Kumar S."/>
        </authorList>
    </citation>
    <scope>NUCLEOTIDE SEQUENCE [LARGE SCALE GENOMIC DNA]</scope>
    <source>
        <strain evidence="10 11">ERGS4:06</strain>
    </source>
</reference>
<dbReference type="InterPro" id="IPR048052">
    <property type="entry name" value="FM1-like"/>
</dbReference>
<keyword evidence="1" id="KW-0134">Cell wall</keyword>
<evidence type="ECO:0000313" key="10">
    <source>
        <dbReference type="EMBL" id="ALO65981.1"/>
    </source>
</evidence>
<evidence type="ECO:0000256" key="5">
    <source>
        <dbReference type="SAM" id="Phobius"/>
    </source>
</evidence>
<protein>
    <recommendedName>
        <fullName evidence="12">Fimbrial protein</fullName>
    </recommendedName>
</protein>
<dbReference type="OrthoDB" id="3199332at2"/>
<dbReference type="InterPro" id="IPR013783">
    <property type="entry name" value="Ig-like_fold"/>
</dbReference>
<evidence type="ECO:0000259" key="9">
    <source>
        <dbReference type="Pfam" id="PF17802"/>
    </source>
</evidence>
<keyword evidence="2" id="KW-0964">Secreted</keyword>
<proteinExistence type="predicted"/>
<dbReference type="Pfam" id="PF16555">
    <property type="entry name" value="GramPos_pilinD1"/>
    <property type="match status" value="1"/>
</dbReference>
<evidence type="ECO:0000256" key="2">
    <source>
        <dbReference type="ARBA" id="ARBA00022525"/>
    </source>
</evidence>
<gene>
    <name evidence="10" type="ORF">AS189_05075</name>
</gene>
<evidence type="ECO:0000256" key="6">
    <source>
        <dbReference type="SAM" id="SignalP"/>
    </source>
</evidence>
<dbReference type="Gene3D" id="2.60.40.740">
    <property type="match status" value="1"/>
</dbReference>
<evidence type="ECO:0000256" key="1">
    <source>
        <dbReference type="ARBA" id="ARBA00022512"/>
    </source>
</evidence>
<evidence type="ECO:0000313" key="11">
    <source>
        <dbReference type="Proteomes" id="UP000059574"/>
    </source>
</evidence>
<evidence type="ECO:0000259" key="7">
    <source>
        <dbReference type="Pfam" id="PF00746"/>
    </source>
</evidence>
<accession>A0A0S2LWW3</accession>
<feature type="transmembrane region" description="Helical" evidence="5">
    <location>
        <begin position="455"/>
        <end position="473"/>
    </location>
</feature>
<keyword evidence="3 6" id="KW-0732">Signal</keyword>
<dbReference type="GO" id="GO:0005975">
    <property type="term" value="P:carbohydrate metabolic process"/>
    <property type="evidence" value="ECO:0007669"/>
    <property type="project" value="UniProtKB-ARBA"/>
</dbReference>
<dbReference type="InterPro" id="IPR041033">
    <property type="entry name" value="SpaA_PFL_dom_1"/>
</dbReference>
<feature type="chain" id="PRO_5006602201" description="Fimbrial protein" evidence="6">
    <location>
        <begin position="36"/>
        <end position="484"/>
    </location>
</feature>
<dbReference type="Proteomes" id="UP000059574">
    <property type="component" value="Chromosome"/>
</dbReference>
<organism evidence="10 11">
    <name type="scientific">Arthrobacter alpinus</name>
    <dbReference type="NCBI Taxonomy" id="656366"/>
    <lineage>
        <taxon>Bacteria</taxon>
        <taxon>Bacillati</taxon>
        <taxon>Actinomycetota</taxon>
        <taxon>Actinomycetes</taxon>
        <taxon>Micrococcales</taxon>
        <taxon>Micrococcaceae</taxon>
        <taxon>Arthrobacter</taxon>
    </lineage>
</organism>
<dbReference type="EMBL" id="CP013200">
    <property type="protein sequence ID" value="ALO65981.1"/>
    <property type="molecule type" value="Genomic_DNA"/>
</dbReference>
<dbReference type="RefSeq" id="WP_062286609.1">
    <property type="nucleotide sequence ID" value="NZ_CP013200.1"/>
</dbReference>
<dbReference type="AlphaFoldDB" id="A0A0S2LWW3"/>
<keyword evidence="5" id="KW-1133">Transmembrane helix</keyword>
<feature type="domain" description="Gram-positive cocci surface proteins LPxTG" evidence="7">
    <location>
        <begin position="439"/>
        <end position="476"/>
    </location>
</feature>
<keyword evidence="5" id="KW-0472">Membrane</keyword>
<dbReference type="NCBIfam" id="TIGR01167">
    <property type="entry name" value="LPXTG_anchor"/>
    <property type="match status" value="1"/>
</dbReference>
<dbReference type="InterPro" id="IPR026466">
    <property type="entry name" value="Fim_isopep_form_D2_dom"/>
</dbReference>
<dbReference type="InterPro" id="IPR032364">
    <property type="entry name" value="GramPos_pilinD1_N"/>
</dbReference>
<dbReference type="Pfam" id="PF00746">
    <property type="entry name" value="Gram_pos_anchor"/>
    <property type="match status" value="1"/>
</dbReference>
<evidence type="ECO:0000259" key="8">
    <source>
        <dbReference type="Pfam" id="PF16555"/>
    </source>
</evidence>
<feature type="signal peptide" evidence="6">
    <location>
        <begin position="1"/>
        <end position="35"/>
    </location>
</feature>
<dbReference type="Gene3D" id="2.60.40.10">
    <property type="entry name" value="Immunoglobulins"/>
    <property type="match status" value="2"/>
</dbReference>
<feature type="domain" description="Gram-positive pilin subunit D1 N-terminal" evidence="8">
    <location>
        <begin position="47"/>
        <end position="185"/>
    </location>
</feature>